<dbReference type="AlphaFoldDB" id="G2KT36"/>
<dbReference type="KEGG" id="mai:MICA_2277"/>
<keyword evidence="2" id="KW-0732">Signal</keyword>
<feature type="chain" id="PRO_5003432271" evidence="2">
    <location>
        <begin position="23"/>
        <end position="125"/>
    </location>
</feature>
<feature type="region of interest" description="Disordered" evidence="1">
    <location>
        <begin position="105"/>
        <end position="125"/>
    </location>
</feature>
<organism evidence="3 4">
    <name type="scientific">Micavibrio aeruginosavorus (strain ARL-13)</name>
    <dbReference type="NCBI Taxonomy" id="856793"/>
    <lineage>
        <taxon>Bacteria</taxon>
        <taxon>Pseudomonadati</taxon>
        <taxon>Bdellovibrionota</taxon>
        <taxon>Bdellovibrionia</taxon>
        <taxon>Bdellovibrionales</taxon>
        <taxon>Pseudobdellovibrionaceae</taxon>
        <taxon>Micavibrio</taxon>
    </lineage>
</organism>
<evidence type="ECO:0000313" key="4">
    <source>
        <dbReference type="Proteomes" id="UP000009286"/>
    </source>
</evidence>
<sequence>MKALLSVLTAAVVLAAPVAAKADDHAAPATEMKAEVAAEEAAPAVAEEATILTYTLADGTSVVVEADAVFVLDKDGNRTAAPDGEHKTVDGQTLNVKEGKLVKEEAAAPAEAAPAADAAAPAAAE</sequence>
<feature type="compositionally biased region" description="Low complexity" evidence="1">
    <location>
        <begin position="107"/>
        <end position="125"/>
    </location>
</feature>
<dbReference type="RefSeq" id="WP_014103803.1">
    <property type="nucleotide sequence ID" value="NC_016026.1"/>
</dbReference>
<reference evidence="3 4" key="1">
    <citation type="journal article" date="2011" name="BMC Genomics">
        <title>Genomic insights into an obligate epibiotic bacterial predator: Micavibrio aeruginosavorus ARL-13.</title>
        <authorList>
            <person name="Wang Z."/>
            <person name="Kadouri D."/>
            <person name="Wu M."/>
        </authorList>
    </citation>
    <scope>NUCLEOTIDE SEQUENCE [LARGE SCALE GENOMIC DNA]</scope>
    <source>
        <strain evidence="3 4">ARL-13</strain>
    </source>
</reference>
<dbReference type="HOGENOM" id="CLU_1990067_0_0_5"/>
<evidence type="ECO:0000313" key="3">
    <source>
        <dbReference type="EMBL" id="AEP10580.1"/>
    </source>
</evidence>
<dbReference type="STRING" id="856793.MICA_2277"/>
<protein>
    <submittedName>
        <fullName evidence="3">Uncharacterized protein</fullName>
    </submittedName>
</protein>
<dbReference type="OrthoDB" id="9960763at2"/>
<keyword evidence="4" id="KW-1185">Reference proteome</keyword>
<dbReference type="Proteomes" id="UP000009286">
    <property type="component" value="Chromosome"/>
</dbReference>
<name>G2KT36_MICAA</name>
<proteinExistence type="predicted"/>
<evidence type="ECO:0000256" key="2">
    <source>
        <dbReference type="SAM" id="SignalP"/>
    </source>
</evidence>
<evidence type="ECO:0000256" key="1">
    <source>
        <dbReference type="SAM" id="MobiDB-lite"/>
    </source>
</evidence>
<feature type="signal peptide" evidence="2">
    <location>
        <begin position="1"/>
        <end position="22"/>
    </location>
</feature>
<gene>
    <name evidence="3" type="ordered locus">MICA_2277</name>
</gene>
<dbReference type="EMBL" id="CP002382">
    <property type="protein sequence ID" value="AEP10580.1"/>
    <property type="molecule type" value="Genomic_DNA"/>
</dbReference>
<accession>G2KT36</accession>